<evidence type="ECO:0000313" key="2">
    <source>
        <dbReference type="EMBL" id="BAD30464.1"/>
    </source>
</evidence>
<accession>Q69PJ2</accession>
<dbReference type="AlphaFoldDB" id="Q69PJ2"/>
<feature type="compositionally biased region" description="Gly residues" evidence="1">
    <location>
        <begin position="12"/>
        <end position="21"/>
    </location>
</feature>
<feature type="compositionally biased region" description="Polar residues" evidence="1">
    <location>
        <begin position="73"/>
        <end position="82"/>
    </location>
</feature>
<protein>
    <submittedName>
        <fullName evidence="2">Uncharacterized protein</fullName>
    </submittedName>
</protein>
<name>Q69PJ2_ORYSJ</name>
<dbReference type="EMBL" id="AP004041">
    <property type="protein sequence ID" value="BAD30464.1"/>
    <property type="molecule type" value="Genomic_DNA"/>
</dbReference>
<sequence>MATVALDARWKGGCGGGMGKRSGGRGRAWHGVADGASGEVRRRLTRRQRPAEGENVLLMIFNPERKSGRYKSTPLTGISSRDSGMARKKAGAGGRFD</sequence>
<proteinExistence type="predicted"/>
<feature type="region of interest" description="Disordered" evidence="1">
    <location>
        <begin position="68"/>
        <end position="97"/>
    </location>
</feature>
<organism evidence="2">
    <name type="scientific">Oryza sativa subsp. japonica</name>
    <name type="common">Rice</name>
    <dbReference type="NCBI Taxonomy" id="39947"/>
    <lineage>
        <taxon>Eukaryota</taxon>
        <taxon>Viridiplantae</taxon>
        <taxon>Streptophyta</taxon>
        <taxon>Embryophyta</taxon>
        <taxon>Tracheophyta</taxon>
        <taxon>Spermatophyta</taxon>
        <taxon>Magnoliopsida</taxon>
        <taxon>Liliopsida</taxon>
        <taxon>Poales</taxon>
        <taxon>Poaceae</taxon>
        <taxon>BOP clade</taxon>
        <taxon>Oryzoideae</taxon>
        <taxon>Oryzeae</taxon>
        <taxon>Oryzinae</taxon>
        <taxon>Oryza</taxon>
        <taxon>Oryza sativa</taxon>
    </lineage>
</organism>
<feature type="region of interest" description="Disordered" evidence="1">
    <location>
        <begin position="12"/>
        <end position="41"/>
    </location>
</feature>
<reference evidence="2" key="1">
    <citation type="journal article" date="2004" name="Plant Cell">
        <title>Composition and structure of the centromeric region of rice chromosome 8.</title>
        <authorList>
            <person name="Wu J."/>
            <person name="Yamagata H."/>
            <person name="Hayashi-Tsugane M."/>
            <person name="Hijishita S."/>
            <person name="Fujisawa M."/>
            <person name="Shibata M."/>
            <person name="Itoh Y."/>
            <person name="Nakamura M."/>
            <person name="Sakaguchi M."/>
            <person name="Yoshihara R."/>
            <person name="Kobayashi H."/>
            <person name="Itoh K."/>
            <person name="Karasawa W."/>
            <person name="Yamamoto M."/>
            <person name="Saji S."/>
            <person name="Katagiri S."/>
            <person name="Kanamori H."/>
            <person name="Namiki N."/>
            <person name="Katayose Y."/>
            <person name="Matsumoto T."/>
            <person name="Sasaki T."/>
        </authorList>
    </citation>
    <scope>NUCLEOTIDE SEQUENCE</scope>
</reference>
<gene>
    <name evidence="2" type="primary">OJ1115_A07.141</name>
</gene>
<evidence type="ECO:0000256" key="1">
    <source>
        <dbReference type="SAM" id="MobiDB-lite"/>
    </source>
</evidence>